<accession>A0A644WMM0</accession>
<reference evidence="1" key="1">
    <citation type="submission" date="2019-08" db="EMBL/GenBank/DDBJ databases">
        <authorList>
            <person name="Kucharzyk K."/>
            <person name="Murdoch R.W."/>
            <person name="Higgins S."/>
            <person name="Loffler F."/>
        </authorList>
    </citation>
    <scope>NUCLEOTIDE SEQUENCE</scope>
</reference>
<sequence length="168" mass="18346">MEHELKFKESSPDSRMVIPSEVLEESGISAAQCAELHQLRHCVAVLQGKLTAYELIEVILDLNKMSEFLVVQLAKACGTCDGCGDCANENKCGIVVPPELLVELGLPRNTKLEACADHDNGLILVGPACYEHDLTDIPDDFLEMLSDSGICLDVLEEHLMAEDTVYGE</sequence>
<proteinExistence type="predicted"/>
<name>A0A644WMM0_9ZZZZ</name>
<protein>
    <submittedName>
        <fullName evidence="1">Uncharacterized protein</fullName>
    </submittedName>
</protein>
<gene>
    <name evidence="1" type="ORF">SDC9_51442</name>
</gene>
<evidence type="ECO:0000313" key="1">
    <source>
        <dbReference type="EMBL" id="MPM05155.1"/>
    </source>
</evidence>
<comment type="caution">
    <text evidence="1">The sequence shown here is derived from an EMBL/GenBank/DDBJ whole genome shotgun (WGS) entry which is preliminary data.</text>
</comment>
<dbReference type="AlphaFoldDB" id="A0A644WMM0"/>
<dbReference type="EMBL" id="VSSQ01001106">
    <property type="protein sequence ID" value="MPM05155.1"/>
    <property type="molecule type" value="Genomic_DNA"/>
</dbReference>
<organism evidence="1">
    <name type="scientific">bioreactor metagenome</name>
    <dbReference type="NCBI Taxonomy" id="1076179"/>
    <lineage>
        <taxon>unclassified sequences</taxon>
        <taxon>metagenomes</taxon>
        <taxon>ecological metagenomes</taxon>
    </lineage>
</organism>